<evidence type="ECO:0000313" key="3">
    <source>
        <dbReference type="Proteomes" id="UP001302602"/>
    </source>
</evidence>
<dbReference type="AlphaFoldDB" id="A0AAN6TPR6"/>
<gene>
    <name evidence="2" type="ORF">N657DRAFT_638071</name>
</gene>
<organism evidence="2 3">
    <name type="scientific">Parathielavia appendiculata</name>
    <dbReference type="NCBI Taxonomy" id="2587402"/>
    <lineage>
        <taxon>Eukaryota</taxon>
        <taxon>Fungi</taxon>
        <taxon>Dikarya</taxon>
        <taxon>Ascomycota</taxon>
        <taxon>Pezizomycotina</taxon>
        <taxon>Sordariomycetes</taxon>
        <taxon>Sordariomycetidae</taxon>
        <taxon>Sordariales</taxon>
        <taxon>Chaetomiaceae</taxon>
        <taxon>Parathielavia</taxon>
    </lineage>
</organism>
<dbReference type="EMBL" id="MU853270">
    <property type="protein sequence ID" value="KAK4118368.1"/>
    <property type="molecule type" value="Genomic_DNA"/>
</dbReference>
<evidence type="ECO:0000256" key="1">
    <source>
        <dbReference type="SAM" id="MobiDB-lite"/>
    </source>
</evidence>
<dbReference type="GeneID" id="87828327"/>
<reference evidence="2" key="1">
    <citation type="journal article" date="2023" name="Mol. Phylogenet. Evol.">
        <title>Genome-scale phylogeny and comparative genomics of the fungal order Sordariales.</title>
        <authorList>
            <person name="Hensen N."/>
            <person name="Bonometti L."/>
            <person name="Westerberg I."/>
            <person name="Brannstrom I.O."/>
            <person name="Guillou S."/>
            <person name="Cros-Aarteil S."/>
            <person name="Calhoun S."/>
            <person name="Haridas S."/>
            <person name="Kuo A."/>
            <person name="Mondo S."/>
            <person name="Pangilinan J."/>
            <person name="Riley R."/>
            <person name="LaButti K."/>
            <person name="Andreopoulos B."/>
            <person name="Lipzen A."/>
            <person name="Chen C."/>
            <person name="Yan M."/>
            <person name="Daum C."/>
            <person name="Ng V."/>
            <person name="Clum A."/>
            <person name="Steindorff A."/>
            <person name="Ohm R.A."/>
            <person name="Martin F."/>
            <person name="Silar P."/>
            <person name="Natvig D.O."/>
            <person name="Lalanne C."/>
            <person name="Gautier V."/>
            <person name="Ament-Velasquez S.L."/>
            <person name="Kruys A."/>
            <person name="Hutchinson M.I."/>
            <person name="Powell A.J."/>
            <person name="Barry K."/>
            <person name="Miller A.N."/>
            <person name="Grigoriev I.V."/>
            <person name="Debuchy R."/>
            <person name="Gladieux P."/>
            <person name="Hiltunen Thoren M."/>
            <person name="Johannesson H."/>
        </authorList>
    </citation>
    <scope>NUCLEOTIDE SEQUENCE</scope>
    <source>
        <strain evidence="2">CBS 731.68</strain>
    </source>
</reference>
<dbReference type="Proteomes" id="UP001302602">
    <property type="component" value="Unassembled WGS sequence"/>
</dbReference>
<feature type="compositionally biased region" description="Polar residues" evidence="1">
    <location>
        <begin position="68"/>
        <end position="77"/>
    </location>
</feature>
<keyword evidence="3" id="KW-1185">Reference proteome</keyword>
<feature type="compositionally biased region" description="Basic residues" evidence="1">
    <location>
        <begin position="57"/>
        <end position="67"/>
    </location>
</feature>
<feature type="region of interest" description="Disordered" evidence="1">
    <location>
        <begin position="44"/>
        <end position="78"/>
    </location>
</feature>
<evidence type="ECO:0000313" key="2">
    <source>
        <dbReference type="EMBL" id="KAK4118368.1"/>
    </source>
</evidence>
<reference evidence="2" key="2">
    <citation type="submission" date="2023-05" db="EMBL/GenBank/DDBJ databases">
        <authorList>
            <consortium name="Lawrence Berkeley National Laboratory"/>
            <person name="Steindorff A."/>
            <person name="Hensen N."/>
            <person name="Bonometti L."/>
            <person name="Westerberg I."/>
            <person name="Brannstrom I.O."/>
            <person name="Guillou S."/>
            <person name="Cros-Aarteil S."/>
            <person name="Calhoun S."/>
            <person name="Haridas S."/>
            <person name="Kuo A."/>
            <person name="Mondo S."/>
            <person name="Pangilinan J."/>
            <person name="Riley R."/>
            <person name="Labutti K."/>
            <person name="Andreopoulos B."/>
            <person name="Lipzen A."/>
            <person name="Chen C."/>
            <person name="Yanf M."/>
            <person name="Daum C."/>
            <person name="Ng V."/>
            <person name="Clum A."/>
            <person name="Ohm R."/>
            <person name="Martin F."/>
            <person name="Silar P."/>
            <person name="Natvig D."/>
            <person name="Lalanne C."/>
            <person name="Gautier V."/>
            <person name="Ament-Velasquez S.L."/>
            <person name="Kruys A."/>
            <person name="Hutchinson M.I."/>
            <person name="Powell A.J."/>
            <person name="Barry K."/>
            <person name="Miller A.N."/>
            <person name="Grigoriev I.V."/>
            <person name="Debuchy R."/>
            <person name="Gladieux P."/>
            <person name="Thoren M.H."/>
            <person name="Johannesson H."/>
        </authorList>
    </citation>
    <scope>NUCLEOTIDE SEQUENCE</scope>
    <source>
        <strain evidence="2">CBS 731.68</strain>
    </source>
</reference>
<sequence>MEWIPPKVLVGLFCLVGCFSLANFQFPIQRKQLEHALASQHEYNANPHWTPPSSTSKYRRQERHRTQSRPLSNTPSTGLPIPTAYCSTLPHPATLKYSSTASTSSCDASTLADVAMAATAGQRQDRIKEKGDGGNRRGHDVVQAAPSNCLYTCFSISSNAAATITLDASHACLKSLMKLGPYFLVTHDPSPPLAL</sequence>
<accession>A0AAN6TPR6</accession>
<protein>
    <submittedName>
        <fullName evidence="2">Uncharacterized protein</fullName>
    </submittedName>
</protein>
<dbReference type="RefSeq" id="XP_062642141.1">
    <property type="nucleotide sequence ID" value="XM_062791558.1"/>
</dbReference>
<comment type="caution">
    <text evidence="2">The sequence shown here is derived from an EMBL/GenBank/DDBJ whole genome shotgun (WGS) entry which is preliminary data.</text>
</comment>
<name>A0AAN6TPR6_9PEZI</name>
<proteinExistence type="predicted"/>